<dbReference type="EMBL" id="SIHJ01000001">
    <property type="protein sequence ID" value="TWT35380.1"/>
    <property type="molecule type" value="Genomic_DNA"/>
</dbReference>
<dbReference type="GO" id="GO:0016989">
    <property type="term" value="F:sigma factor antagonist activity"/>
    <property type="evidence" value="ECO:0007669"/>
    <property type="project" value="TreeGrafter"/>
</dbReference>
<dbReference type="AlphaFoldDB" id="A0A5C5VBI8"/>
<comment type="caution">
    <text evidence="3">The sequence shown here is derived from an EMBL/GenBank/DDBJ whole genome shotgun (WGS) entry which is preliminary data.</text>
</comment>
<keyword evidence="1" id="KW-1133">Transmembrane helix</keyword>
<reference evidence="3 4" key="1">
    <citation type="submission" date="2019-02" db="EMBL/GenBank/DDBJ databases">
        <title>Deep-cultivation of Planctomycetes and their phenomic and genomic characterization uncovers novel biology.</title>
        <authorList>
            <person name="Wiegand S."/>
            <person name="Jogler M."/>
            <person name="Boedeker C."/>
            <person name="Pinto D."/>
            <person name="Vollmers J."/>
            <person name="Rivas-Marin E."/>
            <person name="Kohn T."/>
            <person name="Peeters S.H."/>
            <person name="Heuer A."/>
            <person name="Rast P."/>
            <person name="Oberbeckmann S."/>
            <person name="Bunk B."/>
            <person name="Jeske O."/>
            <person name="Meyerdierks A."/>
            <person name="Storesund J.E."/>
            <person name="Kallscheuer N."/>
            <person name="Luecker S."/>
            <person name="Lage O.M."/>
            <person name="Pohl T."/>
            <person name="Merkel B.J."/>
            <person name="Hornburger P."/>
            <person name="Mueller R.-W."/>
            <person name="Bruemmer F."/>
            <person name="Labrenz M."/>
            <person name="Spormann A.M."/>
            <person name="Op Den Camp H."/>
            <person name="Overmann J."/>
            <person name="Amann R."/>
            <person name="Jetten M.S.M."/>
            <person name="Mascher T."/>
            <person name="Medema M.H."/>
            <person name="Devos D.P."/>
            <person name="Kaster A.-K."/>
            <person name="Ovreas L."/>
            <person name="Rohde M."/>
            <person name="Galperin M.Y."/>
            <person name="Jogler C."/>
        </authorList>
    </citation>
    <scope>NUCLEOTIDE SEQUENCE [LARGE SCALE GENOMIC DNA]</scope>
    <source>
        <strain evidence="3 4">KOR34</strain>
    </source>
</reference>
<feature type="domain" description="FecR protein" evidence="2">
    <location>
        <begin position="169"/>
        <end position="251"/>
    </location>
</feature>
<dbReference type="Gene3D" id="2.60.120.1440">
    <property type="match status" value="1"/>
</dbReference>
<sequence>MSDERLRKQISYWLDGSLSEDEMHALEQRLLASADDRQAYLIAARFHAEFSNQAKSQELLDDIHTAEPVRPQPPSPPPISAAWPTSWGGVALATAACLMLSVGWWWTGAGGRLMTNRDPGATHGLPELTKVSLLTSVDPRSTDCRWYVEERSHERASAFQPGDVFRVTAGALSLQYANGTNVVLHSPAAYELVSGSQAKMLVGRLTASVTEAGKGFTVVTPQANVVDLGTEFGVEVGNDGATDVVVFKGEVDLAYRSQTAEARRLRMGEALRLDAGGTAHRIVSIHGKSYSGDSSGKHTRPLLISEVRDNIERDDSMLNYYEIVHEGMREDALSHVDRVAHQYNGVTKDGMPGYLVGADYVKMFNNDKLRSDMHIDVTLSQPARLYVFFDNRLAPPEWLTKEFQDSGDDIGLDNGPFQSNGPAWHNKGPVGVGPGESIDDELSIWFKDVEAPGKVRLGPMGVPATVGSNMYGIAASPLDAVR</sequence>
<evidence type="ECO:0000259" key="2">
    <source>
        <dbReference type="Pfam" id="PF04773"/>
    </source>
</evidence>
<dbReference type="PANTHER" id="PTHR30273">
    <property type="entry name" value="PERIPLASMIC SIGNAL SENSOR AND SIGMA FACTOR ACTIVATOR FECR-RELATED"/>
    <property type="match status" value="1"/>
</dbReference>
<dbReference type="Pfam" id="PF04773">
    <property type="entry name" value="FecR"/>
    <property type="match status" value="1"/>
</dbReference>
<organism evidence="3 4">
    <name type="scientific">Posidoniimonas corsicana</name>
    <dbReference type="NCBI Taxonomy" id="1938618"/>
    <lineage>
        <taxon>Bacteria</taxon>
        <taxon>Pseudomonadati</taxon>
        <taxon>Planctomycetota</taxon>
        <taxon>Planctomycetia</taxon>
        <taxon>Pirellulales</taxon>
        <taxon>Lacipirellulaceae</taxon>
        <taxon>Posidoniimonas</taxon>
    </lineage>
</organism>
<evidence type="ECO:0000313" key="4">
    <source>
        <dbReference type="Proteomes" id="UP000316714"/>
    </source>
</evidence>
<name>A0A5C5VBI8_9BACT</name>
<dbReference type="OrthoDB" id="265088at2"/>
<dbReference type="RefSeq" id="WP_146561509.1">
    <property type="nucleotide sequence ID" value="NZ_SIHJ01000001.1"/>
</dbReference>
<dbReference type="PANTHER" id="PTHR30273:SF2">
    <property type="entry name" value="PROTEIN FECR"/>
    <property type="match status" value="1"/>
</dbReference>
<feature type="transmembrane region" description="Helical" evidence="1">
    <location>
        <begin position="87"/>
        <end position="107"/>
    </location>
</feature>
<keyword evidence="4" id="KW-1185">Reference proteome</keyword>
<keyword evidence="1" id="KW-0812">Transmembrane</keyword>
<proteinExistence type="predicted"/>
<dbReference type="InterPro" id="IPR006860">
    <property type="entry name" value="FecR"/>
</dbReference>
<dbReference type="Proteomes" id="UP000316714">
    <property type="component" value="Unassembled WGS sequence"/>
</dbReference>
<evidence type="ECO:0000256" key="1">
    <source>
        <dbReference type="SAM" id="Phobius"/>
    </source>
</evidence>
<protein>
    <submittedName>
        <fullName evidence="3">FecR protein</fullName>
    </submittedName>
</protein>
<evidence type="ECO:0000313" key="3">
    <source>
        <dbReference type="EMBL" id="TWT35380.1"/>
    </source>
</evidence>
<keyword evidence="1" id="KW-0472">Membrane</keyword>
<gene>
    <name evidence="3" type="ORF">KOR34_02710</name>
</gene>
<dbReference type="InterPro" id="IPR012373">
    <property type="entry name" value="Ferrdict_sens_TM"/>
</dbReference>
<accession>A0A5C5VBI8</accession>